<keyword evidence="3" id="KW-1005">Bacterial flagellum biogenesis</keyword>
<evidence type="ECO:0000313" key="4">
    <source>
        <dbReference type="EMBL" id="AOZ51713.1"/>
    </source>
</evidence>
<dbReference type="RefSeq" id="WP_070980790.1">
    <property type="nucleotide sequence ID" value="NZ_CP017707.1"/>
</dbReference>
<name>A0A1D9LKG3_9NEIS</name>
<dbReference type="Gene3D" id="1.20.58.300">
    <property type="entry name" value="FlgN-like"/>
    <property type="match status" value="1"/>
</dbReference>
<dbReference type="GO" id="GO:0044780">
    <property type="term" value="P:bacterial-type flagellum assembly"/>
    <property type="evidence" value="ECO:0007669"/>
    <property type="project" value="InterPro"/>
</dbReference>
<dbReference type="KEGG" id="cvc:BKX93_18060"/>
<dbReference type="InterPro" id="IPR007809">
    <property type="entry name" value="FlgN-like"/>
</dbReference>
<evidence type="ECO:0000256" key="3">
    <source>
        <dbReference type="ARBA" id="ARBA00022795"/>
    </source>
</evidence>
<accession>A0A1D9LKG3</accession>
<evidence type="ECO:0000256" key="1">
    <source>
        <dbReference type="ARBA" id="ARBA00002397"/>
    </source>
</evidence>
<protein>
    <recommendedName>
        <fullName evidence="6">Flagellar biosynthesis protein FlgN</fullName>
    </recommendedName>
</protein>
<evidence type="ECO:0008006" key="6">
    <source>
        <dbReference type="Google" id="ProtNLM"/>
    </source>
</evidence>
<dbReference type="SUPFAM" id="SSF140566">
    <property type="entry name" value="FlgN-like"/>
    <property type="match status" value="1"/>
</dbReference>
<organism evidence="4 5">
    <name type="scientific">Chromobacterium vaccinii</name>
    <dbReference type="NCBI Taxonomy" id="1108595"/>
    <lineage>
        <taxon>Bacteria</taxon>
        <taxon>Pseudomonadati</taxon>
        <taxon>Pseudomonadota</taxon>
        <taxon>Betaproteobacteria</taxon>
        <taxon>Neisseriales</taxon>
        <taxon>Chromobacteriaceae</taxon>
        <taxon>Chromobacterium</taxon>
    </lineage>
</organism>
<proteinExistence type="inferred from homology"/>
<dbReference type="InterPro" id="IPR036679">
    <property type="entry name" value="FlgN-like_sf"/>
</dbReference>
<comment type="similarity">
    <text evidence="2">Belongs to the FlgN family.</text>
</comment>
<dbReference type="GeneID" id="68843110"/>
<comment type="function">
    <text evidence="1">Required for the efficient initiation of filament assembly.</text>
</comment>
<evidence type="ECO:0000313" key="5">
    <source>
        <dbReference type="Proteomes" id="UP000178776"/>
    </source>
</evidence>
<reference evidence="4 5" key="1">
    <citation type="submission" date="2016-10" db="EMBL/GenBank/DDBJ databases">
        <title>Chromobacterium muskegensis sp. nov., an insecticidal bacterium isolated from Sphagnum bogs.</title>
        <authorList>
            <person name="Sparks M.E."/>
            <person name="Blackburn M.B."/>
            <person name="Gundersen-Rindal D.E."/>
            <person name="Mitchell A."/>
            <person name="Farrar R."/>
            <person name="Kuhar D."/>
        </authorList>
    </citation>
    <scope>NUCLEOTIDE SEQUENCE [LARGE SCALE GENOMIC DNA]</scope>
    <source>
        <strain evidence="4 5">21-1</strain>
    </source>
</reference>
<gene>
    <name evidence="4" type="ORF">BKX93_18060</name>
</gene>
<dbReference type="EMBL" id="CP017707">
    <property type="protein sequence ID" value="AOZ51713.1"/>
    <property type="molecule type" value="Genomic_DNA"/>
</dbReference>
<dbReference type="Pfam" id="PF05130">
    <property type="entry name" value="FlgN"/>
    <property type="match status" value="1"/>
</dbReference>
<sequence>MSAVEQFVNFCRDETEIVDRLVDLLEQEQALLIQGESLPLEGLADRKSEVLDLLAAQSSQRGRLMESLGVQDKDTLYIWLADKPEACVEWTRLEDAVNRAQSINQLNAVFVSERLALVEGSLDVLRSAAAATLGYGRDGQTPELVTGRRLLGSA</sequence>
<dbReference type="Proteomes" id="UP000178776">
    <property type="component" value="Chromosome"/>
</dbReference>
<evidence type="ECO:0000256" key="2">
    <source>
        <dbReference type="ARBA" id="ARBA00007703"/>
    </source>
</evidence>
<dbReference type="STRING" id="1108595.BKX93_18060"/>
<dbReference type="AlphaFoldDB" id="A0A1D9LKG3"/>